<keyword evidence="9" id="KW-1185">Reference proteome</keyword>
<dbReference type="NCBIfam" id="NF004770">
    <property type="entry name" value="PRK06108.1"/>
    <property type="match status" value="1"/>
</dbReference>
<dbReference type="InterPro" id="IPR004839">
    <property type="entry name" value="Aminotransferase_I/II_large"/>
</dbReference>
<dbReference type="InterPro" id="IPR015421">
    <property type="entry name" value="PyrdxlP-dep_Trfase_major"/>
</dbReference>
<evidence type="ECO:0000256" key="4">
    <source>
        <dbReference type="ARBA" id="ARBA00022679"/>
    </source>
</evidence>
<evidence type="ECO:0000256" key="5">
    <source>
        <dbReference type="ARBA" id="ARBA00022898"/>
    </source>
</evidence>
<dbReference type="GO" id="GO:0030170">
    <property type="term" value="F:pyridoxal phosphate binding"/>
    <property type="evidence" value="ECO:0007669"/>
    <property type="project" value="InterPro"/>
</dbReference>
<dbReference type="InterPro" id="IPR015424">
    <property type="entry name" value="PyrdxlP-dep_Trfase"/>
</dbReference>
<evidence type="ECO:0000256" key="3">
    <source>
        <dbReference type="ARBA" id="ARBA00022576"/>
    </source>
</evidence>
<dbReference type="PANTHER" id="PTHR46383">
    <property type="entry name" value="ASPARTATE AMINOTRANSFERASE"/>
    <property type="match status" value="1"/>
</dbReference>
<evidence type="ECO:0000313" key="9">
    <source>
        <dbReference type="Proteomes" id="UP000243719"/>
    </source>
</evidence>
<dbReference type="Proteomes" id="UP000243719">
    <property type="component" value="Unassembled WGS sequence"/>
</dbReference>
<keyword evidence="5" id="KW-0663">Pyridoxal phosphate</keyword>
<dbReference type="EMBL" id="FNLO01000003">
    <property type="protein sequence ID" value="SDV47631.1"/>
    <property type="molecule type" value="Genomic_DNA"/>
</dbReference>
<dbReference type="EC" id="2.6.1.-" evidence="6"/>
<dbReference type="GO" id="GO:0006520">
    <property type="term" value="P:amino acid metabolic process"/>
    <property type="evidence" value="ECO:0007669"/>
    <property type="project" value="InterPro"/>
</dbReference>
<dbReference type="Gene3D" id="3.40.640.10">
    <property type="entry name" value="Type I PLP-dependent aspartate aminotransferase-like (Major domain)"/>
    <property type="match status" value="1"/>
</dbReference>
<dbReference type="CDD" id="cd00609">
    <property type="entry name" value="AAT_like"/>
    <property type="match status" value="1"/>
</dbReference>
<proteinExistence type="inferred from homology"/>
<protein>
    <recommendedName>
        <fullName evidence="6">Aminotransferase</fullName>
        <ecNumber evidence="6">2.6.1.-</ecNumber>
    </recommendedName>
</protein>
<evidence type="ECO:0000256" key="6">
    <source>
        <dbReference type="RuleBase" id="RU000481"/>
    </source>
</evidence>
<dbReference type="OrthoDB" id="9803354at2"/>
<name>A0A1H2PP37_9BURK</name>
<keyword evidence="4 6" id="KW-0808">Transferase</keyword>
<dbReference type="AlphaFoldDB" id="A0A1H2PP37"/>
<comment type="cofactor">
    <cofactor evidence="1 6">
        <name>pyridoxal 5'-phosphate</name>
        <dbReference type="ChEBI" id="CHEBI:597326"/>
    </cofactor>
</comment>
<dbReference type="PROSITE" id="PS00105">
    <property type="entry name" value="AA_TRANSFER_CLASS_1"/>
    <property type="match status" value="1"/>
</dbReference>
<accession>A0A1H2PP37</accession>
<evidence type="ECO:0000256" key="2">
    <source>
        <dbReference type="ARBA" id="ARBA00007441"/>
    </source>
</evidence>
<organism evidence="8 9">
    <name type="scientific">Chitinasiproducens palmae</name>
    <dbReference type="NCBI Taxonomy" id="1770053"/>
    <lineage>
        <taxon>Bacteria</taxon>
        <taxon>Pseudomonadati</taxon>
        <taxon>Pseudomonadota</taxon>
        <taxon>Betaproteobacteria</taxon>
        <taxon>Burkholderiales</taxon>
        <taxon>Burkholderiaceae</taxon>
        <taxon>Chitinasiproducens</taxon>
    </lineage>
</organism>
<feature type="domain" description="Aminotransferase class I/classII large" evidence="7">
    <location>
        <begin position="46"/>
        <end position="392"/>
    </location>
</feature>
<keyword evidence="3 6" id="KW-0032">Aminotransferase</keyword>
<dbReference type="InterPro" id="IPR004838">
    <property type="entry name" value="NHTrfase_class1_PyrdxlP-BS"/>
</dbReference>
<comment type="similarity">
    <text evidence="2 6">Belongs to the class-I pyridoxal-phosphate-dependent aminotransferase family.</text>
</comment>
<evidence type="ECO:0000313" key="8">
    <source>
        <dbReference type="EMBL" id="SDV47631.1"/>
    </source>
</evidence>
<dbReference type="RefSeq" id="WP_091906295.1">
    <property type="nucleotide sequence ID" value="NZ_FNLO01000003.1"/>
</dbReference>
<dbReference type="STRING" id="1770053.SAMN05216551_103170"/>
<dbReference type="InterPro" id="IPR050596">
    <property type="entry name" value="AspAT/PAT-like"/>
</dbReference>
<dbReference type="SUPFAM" id="SSF53383">
    <property type="entry name" value="PLP-dependent transferases"/>
    <property type="match status" value="1"/>
</dbReference>
<dbReference type="PANTHER" id="PTHR46383:SF2">
    <property type="entry name" value="AMINOTRANSFERASE"/>
    <property type="match status" value="1"/>
</dbReference>
<reference evidence="9" key="1">
    <citation type="submission" date="2016-09" db="EMBL/GenBank/DDBJ databases">
        <authorList>
            <person name="Varghese N."/>
            <person name="Submissions S."/>
        </authorList>
    </citation>
    <scope>NUCLEOTIDE SEQUENCE [LARGE SCALE GENOMIC DNA]</scope>
    <source>
        <strain evidence="9">JS23</strain>
    </source>
</reference>
<evidence type="ECO:0000259" key="7">
    <source>
        <dbReference type="Pfam" id="PF00155"/>
    </source>
</evidence>
<dbReference type="Pfam" id="PF00155">
    <property type="entry name" value="Aminotran_1_2"/>
    <property type="match status" value="1"/>
</dbReference>
<evidence type="ECO:0000256" key="1">
    <source>
        <dbReference type="ARBA" id="ARBA00001933"/>
    </source>
</evidence>
<gene>
    <name evidence="8" type="ORF">SAMN05216551_103170</name>
</gene>
<dbReference type="GO" id="GO:0008483">
    <property type="term" value="F:transaminase activity"/>
    <property type="evidence" value="ECO:0007669"/>
    <property type="project" value="UniProtKB-KW"/>
</dbReference>
<sequence length="409" mass="43482">MMDAGSGVGVAQSRAAIRSLGASKIREVANAGMGRADVLPFWFGESDRPTPAPIADAARQALADGAVFYTHNLGNAPLREALARYVSDLHGATEVSNIGVTSAGVNALMLCAQLLLDPGDEVVAVTPLWPNLLEIPRILGASVRTVALDNAQGRWRLDLDRLLDAITPRTRMVFINSPNNPTGWVMTREEQRAVLDHCRRLGVWIVADDVYERLYYGRAEGDAPLPSGQASEAGSARAASSFLDLASRDERVVSVNSFSKAWLMTGWRIGWITAPQALSEDLGKLIEFNTSCAPDFVQRAAQAALAEGEAIVRSVRDDLRAKRDHLAGALAALPGVEAAAPDGAMYVFFSMPGADDSVALCKRLVAEAGLGLAPGAAFGPAGEGHVRWCYARALPALDEGVARLARFLG</sequence>